<organism evidence="1 2">
    <name type="scientific">Setaria viridis</name>
    <name type="common">Green bristlegrass</name>
    <name type="synonym">Setaria italica subsp. viridis</name>
    <dbReference type="NCBI Taxonomy" id="4556"/>
    <lineage>
        <taxon>Eukaryota</taxon>
        <taxon>Viridiplantae</taxon>
        <taxon>Streptophyta</taxon>
        <taxon>Embryophyta</taxon>
        <taxon>Tracheophyta</taxon>
        <taxon>Spermatophyta</taxon>
        <taxon>Magnoliopsida</taxon>
        <taxon>Liliopsida</taxon>
        <taxon>Poales</taxon>
        <taxon>Poaceae</taxon>
        <taxon>PACMAD clade</taxon>
        <taxon>Panicoideae</taxon>
        <taxon>Panicodae</taxon>
        <taxon>Paniceae</taxon>
        <taxon>Cenchrinae</taxon>
        <taxon>Setaria</taxon>
    </lineage>
</organism>
<dbReference type="AlphaFoldDB" id="A0A4U6TJ41"/>
<name>A0A4U6TJ41_SETVI</name>
<reference evidence="1" key="1">
    <citation type="submission" date="2019-03" db="EMBL/GenBank/DDBJ databases">
        <title>WGS assembly of Setaria viridis.</title>
        <authorList>
            <person name="Huang P."/>
            <person name="Jenkins J."/>
            <person name="Grimwood J."/>
            <person name="Barry K."/>
            <person name="Healey A."/>
            <person name="Mamidi S."/>
            <person name="Sreedasyam A."/>
            <person name="Shu S."/>
            <person name="Feldman M."/>
            <person name="Wu J."/>
            <person name="Yu Y."/>
            <person name="Chen C."/>
            <person name="Johnson J."/>
            <person name="Rokhsar D."/>
            <person name="Baxter I."/>
            <person name="Schmutz J."/>
            <person name="Brutnell T."/>
            <person name="Kellogg E."/>
        </authorList>
    </citation>
    <scope>NUCLEOTIDE SEQUENCE [LARGE SCALE GENOMIC DNA]</scope>
</reference>
<protein>
    <submittedName>
        <fullName evidence="1">Uncharacterized protein</fullName>
    </submittedName>
</protein>
<dbReference type="Gramene" id="TKW01722">
    <property type="protein sequence ID" value="TKW01722"/>
    <property type="gene ID" value="SEVIR_8G197650v2"/>
</dbReference>
<sequence length="79" mass="9655">MKLGNRVTNSQLLRNTISNISLWTKVWLYNTFWQLHCQIERTIFRVCVCTKWQSRHELRIMSWKSLLEGTMLWPIFQLK</sequence>
<gene>
    <name evidence="1" type="ORF">SEVIR_8G197650v2</name>
</gene>
<proteinExistence type="predicted"/>
<keyword evidence="2" id="KW-1185">Reference proteome</keyword>
<dbReference type="Proteomes" id="UP000298652">
    <property type="component" value="Chromosome 8"/>
</dbReference>
<accession>A0A4U6TJ41</accession>
<evidence type="ECO:0000313" key="1">
    <source>
        <dbReference type="EMBL" id="TKW01722.1"/>
    </source>
</evidence>
<dbReference type="EMBL" id="CM016559">
    <property type="protein sequence ID" value="TKW01722.1"/>
    <property type="molecule type" value="Genomic_DNA"/>
</dbReference>
<evidence type="ECO:0000313" key="2">
    <source>
        <dbReference type="Proteomes" id="UP000298652"/>
    </source>
</evidence>